<feature type="compositionally biased region" description="Acidic residues" evidence="1">
    <location>
        <begin position="340"/>
        <end position="361"/>
    </location>
</feature>
<feature type="signal peptide" evidence="2">
    <location>
        <begin position="1"/>
        <end position="23"/>
    </location>
</feature>
<reference evidence="3 4" key="1">
    <citation type="submission" date="2015-11" db="EMBL/GenBank/DDBJ databases">
        <title>Genomes and virulence difference between two physiological races of Phytophthora nicotianae.</title>
        <authorList>
            <person name="Liu H."/>
            <person name="Ma X."/>
            <person name="Yu H."/>
            <person name="Fang D."/>
            <person name="Li Y."/>
            <person name="Wang X."/>
            <person name="Wang W."/>
            <person name="Dong Y."/>
            <person name="Xiao B."/>
        </authorList>
    </citation>
    <scope>NUCLEOTIDE SEQUENCE [LARGE SCALE GENOMIC DNA]</scope>
    <source>
        <strain evidence="4">race 0</strain>
    </source>
</reference>
<keyword evidence="2" id="KW-0732">Signal</keyword>
<accession>A0A0W8AYJ3</accession>
<organism evidence="3 4">
    <name type="scientific">Phytophthora nicotianae</name>
    <name type="common">Potato buckeye rot agent</name>
    <name type="synonym">Phytophthora parasitica</name>
    <dbReference type="NCBI Taxonomy" id="4792"/>
    <lineage>
        <taxon>Eukaryota</taxon>
        <taxon>Sar</taxon>
        <taxon>Stramenopiles</taxon>
        <taxon>Oomycota</taxon>
        <taxon>Peronosporomycetes</taxon>
        <taxon>Peronosporales</taxon>
        <taxon>Peronosporaceae</taxon>
        <taxon>Phytophthora</taxon>
    </lineage>
</organism>
<evidence type="ECO:0000256" key="2">
    <source>
        <dbReference type="SAM" id="SignalP"/>
    </source>
</evidence>
<feature type="chain" id="PRO_5006939715" evidence="2">
    <location>
        <begin position="24"/>
        <end position="829"/>
    </location>
</feature>
<evidence type="ECO:0000313" key="4">
    <source>
        <dbReference type="Proteomes" id="UP000052943"/>
    </source>
</evidence>
<protein>
    <submittedName>
        <fullName evidence="3">Uncharacterized protein</fullName>
    </submittedName>
</protein>
<proteinExistence type="predicted"/>
<comment type="caution">
    <text evidence="3">The sequence shown here is derived from an EMBL/GenBank/DDBJ whole genome shotgun (WGS) entry which is preliminary data.</text>
</comment>
<dbReference type="EMBL" id="LNFO01006124">
    <property type="protein sequence ID" value="KUF64618.1"/>
    <property type="molecule type" value="Genomic_DNA"/>
</dbReference>
<name>A0A0W8AYJ3_PHYNI</name>
<feature type="region of interest" description="Disordered" evidence="1">
    <location>
        <begin position="375"/>
        <end position="409"/>
    </location>
</feature>
<evidence type="ECO:0000256" key="1">
    <source>
        <dbReference type="SAM" id="MobiDB-lite"/>
    </source>
</evidence>
<dbReference type="Proteomes" id="UP000052943">
    <property type="component" value="Unassembled WGS sequence"/>
</dbReference>
<sequence>MRGRSVFAGAVAALALSTELCNAAPKVDIKIIARPRPEEEAPPVLLPVPYILDLCLLANVTIEAKIEKKVEVEIEVTDGVPDDSLVTDDRTEVPNTAEDDDAATEKLVDPVSEEKEKPEIPTILGIFRGWQIDPITLNYKYMVYDDGDDCMDNDHYSMVVELIPSSNPESDTKLYGLKKTGMCTFKASLLTYVPEGDRLAGQGIHTPGVVDISDAEASLPVICGKMKCRYGDISKRVRDLSDQIRGVQSSLVEGTRAANTLFTNMTLETSKNTIESATQILEKSLELFNEIENLQRSLTNDFLGREDAAKKEIAEQEAKDKKRKEEKKARKADPAGVSAGDDEAASNTEEEQVVTDPAEEQGEALDKLENDADFLIDNPESDDVTGVNHDHEIGASANTKSTLPKDQKARNRLESHKKLEALLSASLKNVGGGALRKPRWRLEAGDVISPFESEAEAMKPLQIFRSAVLGVLFVVYLKDILMTKKLAEKKSTMLGFESMLRVYFDATRMWLGKVVRTPLLSLLQDASLDVDISTRGGLTGFRGFARKFGDILSRRPPPSAQSLASNGQSSKNSVDPAKLLKLKVRMRGILQALSKAIDKREVPSGILDFWKRISSDGVYFPPSYQLFNEERESLEFDALGATERMDFAVSTVVDQNVDLDWRCGHQFSRFNVVLVNFLFIRILIPHVILQPWNVGIGSKIIGKQTAANLASLATLLYCVCKQLSPLPPLVQHSDTPVLGRRRSKTVTILQSSTSDENAVQGEIDSVLTGEAGHSVDTAFMSIDEIGRRLISEKSFPSEDPQVIQVVEEHHLMLQETLTRLRSQLHGSQE</sequence>
<dbReference type="OrthoDB" id="206880at2759"/>
<feature type="region of interest" description="Disordered" evidence="1">
    <location>
        <begin position="314"/>
        <end position="361"/>
    </location>
</feature>
<dbReference type="AlphaFoldDB" id="A0A0W8AYJ3"/>
<feature type="region of interest" description="Disordered" evidence="1">
    <location>
        <begin position="81"/>
        <end position="105"/>
    </location>
</feature>
<gene>
    <name evidence="3" type="ORF">AM587_10016912</name>
</gene>
<evidence type="ECO:0000313" key="3">
    <source>
        <dbReference type="EMBL" id="KUF64618.1"/>
    </source>
</evidence>